<accession>A0A6A4JZ86</accession>
<gene>
    <name evidence="15" type="ORF">GE061_000721</name>
</gene>
<dbReference type="InterPro" id="IPR017455">
    <property type="entry name" value="Znf_FYVE-rel"/>
</dbReference>
<proteinExistence type="inferred from homology"/>
<evidence type="ECO:0000256" key="8">
    <source>
        <dbReference type="ARBA" id="ARBA00023098"/>
    </source>
</evidence>
<dbReference type="InterPro" id="IPR010569">
    <property type="entry name" value="Myotubularin-like_Pase_dom"/>
</dbReference>
<dbReference type="Gene3D" id="3.90.190.10">
    <property type="entry name" value="Protein tyrosine phosphatase superfamily"/>
    <property type="match status" value="1"/>
</dbReference>
<evidence type="ECO:0000313" key="15">
    <source>
        <dbReference type="EMBL" id="KAF6216379.1"/>
    </source>
</evidence>
<dbReference type="Gene3D" id="2.30.29.30">
    <property type="entry name" value="Pleckstrin-homology domain (PH domain)/Phosphotyrosine-binding domain (PTB)"/>
    <property type="match status" value="1"/>
</dbReference>
<keyword evidence="6" id="KW-0378">Hydrolase</keyword>
<dbReference type="AlphaFoldDB" id="A0A6A4JZ86"/>
<feature type="domain" description="Myotubularin phosphatase" evidence="14">
    <location>
        <begin position="149"/>
        <end position="520"/>
    </location>
</feature>
<dbReference type="SMART" id="SM00064">
    <property type="entry name" value="FYVE"/>
    <property type="match status" value="1"/>
</dbReference>
<dbReference type="InterPro" id="IPR000306">
    <property type="entry name" value="Znf_FYVE"/>
</dbReference>
<dbReference type="InterPro" id="IPR030564">
    <property type="entry name" value="Myotubularin"/>
</dbReference>
<evidence type="ECO:0000256" key="11">
    <source>
        <dbReference type="PIRSR" id="PIRSR630564-1"/>
    </source>
</evidence>
<reference evidence="15" key="1">
    <citation type="journal article" date="2021" name="Mol. Ecol. Resour.">
        <title>Apolygus lucorum genome provides insights into omnivorousness and mesophyll feeding.</title>
        <authorList>
            <person name="Liu Y."/>
            <person name="Liu H."/>
            <person name="Wang H."/>
            <person name="Huang T."/>
            <person name="Liu B."/>
            <person name="Yang B."/>
            <person name="Yin L."/>
            <person name="Li B."/>
            <person name="Zhang Y."/>
            <person name="Zhang S."/>
            <person name="Jiang F."/>
            <person name="Zhang X."/>
            <person name="Ren Y."/>
            <person name="Wang B."/>
            <person name="Wang S."/>
            <person name="Lu Y."/>
            <person name="Wu K."/>
            <person name="Fan W."/>
            <person name="Wang G."/>
        </authorList>
    </citation>
    <scope>NUCLEOTIDE SEQUENCE</scope>
    <source>
        <strain evidence="15">12Hb</strain>
    </source>
</reference>
<evidence type="ECO:0000256" key="5">
    <source>
        <dbReference type="ARBA" id="ARBA00022771"/>
    </source>
</evidence>
<evidence type="ECO:0000313" key="16">
    <source>
        <dbReference type="Proteomes" id="UP000466442"/>
    </source>
</evidence>
<dbReference type="GO" id="GO:0008270">
    <property type="term" value="F:zinc ion binding"/>
    <property type="evidence" value="ECO:0007669"/>
    <property type="project" value="UniProtKB-KW"/>
</dbReference>
<dbReference type="InterPro" id="IPR048994">
    <property type="entry name" value="PH-GRAM_MTMR6-9"/>
</dbReference>
<dbReference type="GO" id="GO:0052629">
    <property type="term" value="F:phosphatidylinositol-3,5-bisphosphate 3-phosphatase activity"/>
    <property type="evidence" value="ECO:0007669"/>
    <property type="project" value="UniProtKB-EC"/>
</dbReference>
<dbReference type="SUPFAM" id="SSF50729">
    <property type="entry name" value="PH domain-like"/>
    <property type="match status" value="1"/>
</dbReference>
<dbReference type="PANTHER" id="PTHR10807:SF8">
    <property type="entry name" value="PHOSPHATIDYLINOSITOL-3-PHOSPHATE PHOSPHATASE"/>
    <property type="match status" value="1"/>
</dbReference>
<dbReference type="EC" id="3.1.3.95" evidence="3"/>
<organism evidence="15 16">
    <name type="scientific">Apolygus lucorum</name>
    <name type="common">Small green plant bug</name>
    <name type="synonym">Lygocoris lucorum</name>
    <dbReference type="NCBI Taxonomy" id="248454"/>
    <lineage>
        <taxon>Eukaryota</taxon>
        <taxon>Metazoa</taxon>
        <taxon>Ecdysozoa</taxon>
        <taxon>Arthropoda</taxon>
        <taxon>Hexapoda</taxon>
        <taxon>Insecta</taxon>
        <taxon>Pterygota</taxon>
        <taxon>Neoptera</taxon>
        <taxon>Paraneoptera</taxon>
        <taxon>Hemiptera</taxon>
        <taxon>Heteroptera</taxon>
        <taxon>Panheteroptera</taxon>
        <taxon>Cimicomorpha</taxon>
        <taxon>Miridae</taxon>
        <taxon>Mirini</taxon>
        <taxon>Apolygus</taxon>
    </lineage>
</organism>
<dbReference type="Gene3D" id="3.30.40.10">
    <property type="entry name" value="Zinc/RING finger domain, C3HC4 (zinc finger)"/>
    <property type="match status" value="1"/>
</dbReference>
<dbReference type="GO" id="GO:0016020">
    <property type="term" value="C:membrane"/>
    <property type="evidence" value="ECO:0007669"/>
    <property type="project" value="UniProtKB-SubCell"/>
</dbReference>
<comment type="caution">
    <text evidence="15">The sequence shown here is derived from an EMBL/GenBank/DDBJ whole genome shotgun (WGS) entry which is preliminary data.</text>
</comment>
<keyword evidence="9" id="KW-0472">Membrane</keyword>
<dbReference type="InterPro" id="IPR013083">
    <property type="entry name" value="Znf_RING/FYVE/PHD"/>
</dbReference>
<evidence type="ECO:0000256" key="9">
    <source>
        <dbReference type="ARBA" id="ARBA00023136"/>
    </source>
</evidence>
<dbReference type="InterPro" id="IPR011993">
    <property type="entry name" value="PH-like_dom_sf"/>
</dbReference>
<keyword evidence="16" id="KW-1185">Reference proteome</keyword>
<dbReference type="InterPro" id="IPR016130">
    <property type="entry name" value="Tyr_Pase_AS"/>
</dbReference>
<evidence type="ECO:0000259" key="13">
    <source>
        <dbReference type="PROSITE" id="PS50178"/>
    </source>
</evidence>
<feature type="active site" description="Phosphocysteine intermediate" evidence="11">
    <location>
        <position position="358"/>
    </location>
</feature>
<dbReference type="Proteomes" id="UP000466442">
    <property type="component" value="Linkage Group LG1"/>
</dbReference>
<dbReference type="InterPro" id="IPR011011">
    <property type="entry name" value="Znf_FYVE_PHD"/>
</dbReference>
<dbReference type="InterPro" id="IPR029021">
    <property type="entry name" value="Prot-tyrosine_phosphatase-like"/>
</dbReference>
<dbReference type="EMBL" id="WIXP02000001">
    <property type="protein sequence ID" value="KAF6216379.1"/>
    <property type="molecule type" value="Genomic_DNA"/>
</dbReference>
<evidence type="ECO:0000256" key="1">
    <source>
        <dbReference type="ARBA" id="ARBA00004370"/>
    </source>
</evidence>
<evidence type="ECO:0000256" key="4">
    <source>
        <dbReference type="ARBA" id="ARBA00022723"/>
    </source>
</evidence>
<dbReference type="Pfam" id="PF01363">
    <property type="entry name" value="FYVE"/>
    <property type="match status" value="1"/>
</dbReference>
<protein>
    <recommendedName>
        <fullName evidence="3">phosphatidylinositol-3,5-bisphosphate 3-phosphatase</fullName>
        <ecNumber evidence="3">3.1.3.95</ecNumber>
    </recommendedName>
    <alternativeName>
        <fullName evidence="10">Phosphatidylinositol-3,5-bisphosphate 3-phosphatase</fullName>
    </alternativeName>
</protein>
<dbReference type="Pfam" id="PF21098">
    <property type="entry name" value="PH-GRAM_MTMR6-like"/>
    <property type="match status" value="1"/>
</dbReference>
<evidence type="ECO:0000256" key="12">
    <source>
        <dbReference type="PIRSR" id="PIRSR630564-2"/>
    </source>
</evidence>
<feature type="binding site" evidence="12">
    <location>
        <begin position="358"/>
        <end position="364"/>
    </location>
    <ligand>
        <name>substrate</name>
    </ligand>
</feature>
<evidence type="ECO:0000256" key="10">
    <source>
        <dbReference type="ARBA" id="ARBA00032571"/>
    </source>
</evidence>
<name>A0A6A4JZ86_APOLU</name>
<dbReference type="PROSITE" id="PS51339">
    <property type="entry name" value="PPASE_MYOTUBULARIN"/>
    <property type="match status" value="1"/>
</dbReference>
<dbReference type="InterPro" id="IPR003595">
    <property type="entry name" value="Tyr_Pase_cat"/>
</dbReference>
<keyword evidence="5" id="KW-0863">Zinc-finger</keyword>
<dbReference type="FunFam" id="2.30.29.30:FF:000135">
    <property type="entry name" value="Myotubularin related protein 6"/>
    <property type="match status" value="1"/>
</dbReference>
<dbReference type="SUPFAM" id="SSF52799">
    <property type="entry name" value="(Phosphotyrosine protein) phosphatases II"/>
    <property type="match status" value="1"/>
</dbReference>
<dbReference type="GO" id="GO:0005737">
    <property type="term" value="C:cytoplasm"/>
    <property type="evidence" value="ECO:0007669"/>
    <property type="project" value="TreeGrafter"/>
</dbReference>
<comment type="subcellular location">
    <subcellularLocation>
        <location evidence="1">Membrane</location>
    </subcellularLocation>
</comment>
<evidence type="ECO:0000256" key="3">
    <source>
        <dbReference type="ARBA" id="ARBA00012903"/>
    </source>
</evidence>
<dbReference type="OrthoDB" id="271628at2759"/>
<comment type="similarity">
    <text evidence="2">Belongs to the protein-tyrosine phosphatase family. Non-receptor class myotubularin subfamily.</text>
</comment>
<dbReference type="SUPFAM" id="SSF57903">
    <property type="entry name" value="FYVE/PHD zinc finger"/>
    <property type="match status" value="1"/>
</dbReference>
<feature type="domain" description="FYVE-type" evidence="13">
    <location>
        <begin position="642"/>
        <end position="693"/>
    </location>
</feature>
<sequence length="700" mass="79861">MDVTKIPRQTESAIQPKPITLQQTATSTSDELRIENVRMLDRYNIRNVCLGNLFVTATHLLFMEHNNNKATWIYYSQISSVEKSPLNTTGSPLQVRSKTFLSVTFVIPRERDCHEVYNALQSLSKPAQAEDLYCYRYKCTSENIPKSAGWNFFDIQAEFQRMRVPNDQWALTLLNQNYDLCSSYPKFLFVPSSATQSILEGSAKFRSKGRLPVLTYLHKNKAAICRCSQPLSGFNARCLDDEKMLDCVLRTNIANHMVVVDTRPRINAMANRATGKGYENENFYDNIKFHFLGIENIHVMRSSINKLVESCEARACPVSSYLNGLEVCGWLKHIKSVLDTSWFIAQAIESGVNVLVHCSDGWDRTAQVCSIASMLLDPYYRTIQGYQALIEKDWLNFGHKFSDRIGNLPGDPKEISPVFTQFIECTWQLMQQFPSAFQFNEHFLLTLHDHTSSCQYGTFIGNCEKERNDLRIKERTYSLWGYMANHNEEYLNALYDFKEWNCVLCPNLASQNIKFWRGLFYRFEGGVHPREVISDLLLVASNHSNSLEQHIKLLKKKINLLKASLVKKGKQLSTDNNTPGPAGDDSSVNSVVTYAGNSPRSIHKLVRTKGPKESQLMHSITEQITSLALDWKSFRNVDSCSCSTPFDHVTKKYHCWQCGDVFCTQCIDNHITLPGHISQCSVPVCQQCYRKIKGTISIDS</sequence>
<keyword evidence="8" id="KW-0443">Lipid metabolism</keyword>
<evidence type="ECO:0000259" key="14">
    <source>
        <dbReference type="PROSITE" id="PS51339"/>
    </source>
</evidence>
<dbReference type="CDD" id="cd15738">
    <property type="entry name" value="FYVE_MTMR_unchar"/>
    <property type="match status" value="1"/>
</dbReference>
<evidence type="ECO:0000256" key="6">
    <source>
        <dbReference type="ARBA" id="ARBA00022801"/>
    </source>
</evidence>
<evidence type="ECO:0000256" key="2">
    <source>
        <dbReference type="ARBA" id="ARBA00007471"/>
    </source>
</evidence>
<dbReference type="SMART" id="SM00404">
    <property type="entry name" value="PTPc_motif"/>
    <property type="match status" value="1"/>
</dbReference>
<feature type="binding site" evidence="12">
    <location>
        <begin position="296"/>
        <end position="297"/>
    </location>
    <ligand>
        <name>substrate</name>
    </ligand>
</feature>
<keyword evidence="7" id="KW-0862">Zinc</keyword>
<evidence type="ECO:0000256" key="7">
    <source>
        <dbReference type="ARBA" id="ARBA00022833"/>
    </source>
</evidence>
<dbReference type="Pfam" id="PF06602">
    <property type="entry name" value="Myotub-related"/>
    <property type="match status" value="1"/>
</dbReference>
<dbReference type="GO" id="GO:0004438">
    <property type="term" value="F:phosphatidylinositol-3-phosphate phosphatase activity"/>
    <property type="evidence" value="ECO:0007669"/>
    <property type="project" value="TreeGrafter"/>
</dbReference>
<keyword evidence="4" id="KW-0479">Metal-binding</keyword>
<dbReference type="PANTHER" id="PTHR10807">
    <property type="entry name" value="MYOTUBULARIN-RELATED"/>
    <property type="match status" value="1"/>
</dbReference>
<dbReference type="PROSITE" id="PS00383">
    <property type="entry name" value="TYR_PHOSPHATASE_1"/>
    <property type="match status" value="1"/>
</dbReference>
<dbReference type="GO" id="GO:0046856">
    <property type="term" value="P:phosphatidylinositol dephosphorylation"/>
    <property type="evidence" value="ECO:0007669"/>
    <property type="project" value="TreeGrafter"/>
</dbReference>
<dbReference type="PROSITE" id="PS50178">
    <property type="entry name" value="ZF_FYVE"/>
    <property type="match status" value="1"/>
</dbReference>